<evidence type="ECO:0000313" key="2">
    <source>
        <dbReference type="Proteomes" id="UP000694050"/>
    </source>
</evidence>
<sequence>MLSGLLISAQGDEDGHGLQSLINIADISTMELLHAMVQASRTSPTPLVIGDGQLCCNRIPKARFLIDSRRYDDDHGEGAMQEMVNKIREERRQAAKDHGPL</sequence>
<accession>A0A8J5TX28</accession>
<dbReference type="AlphaFoldDB" id="A0A8J5TX28"/>
<proteinExistence type="predicted"/>
<gene>
    <name evidence="1" type="ORF">Forpe1208_v016850</name>
</gene>
<organism evidence="1 2">
    <name type="scientific">Fusarium oxysporum f. sp. rapae</name>
    <dbReference type="NCBI Taxonomy" id="485398"/>
    <lineage>
        <taxon>Eukaryota</taxon>
        <taxon>Fungi</taxon>
        <taxon>Dikarya</taxon>
        <taxon>Ascomycota</taxon>
        <taxon>Pezizomycotina</taxon>
        <taxon>Sordariomycetes</taxon>
        <taxon>Hypocreomycetidae</taxon>
        <taxon>Hypocreales</taxon>
        <taxon>Nectriaceae</taxon>
        <taxon>Fusarium</taxon>
        <taxon>Fusarium oxysporum species complex</taxon>
    </lineage>
</organism>
<reference evidence="1" key="1">
    <citation type="submission" date="2021-04" db="EMBL/GenBank/DDBJ databases">
        <title>First draft genome resource for Brassicaceae pathogens Fusarium oxysporum f. sp. raphani and Fusarium oxysporum f. sp. rapae.</title>
        <authorList>
            <person name="Asai S."/>
        </authorList>
    </citation>
    <scope>NUCLEOTIDE SEQUENCE</scope>
    <source>
        <strain evidence="1">Tf1208</strain>
    </source>
</reference>
<protein>
    <submittedName>
        <fullName evidence="1">Uncharacterized protein</fullName>
    </submittedName>
</protein>
<dbReference type="Proteomes" id="UP000694050">
    <property type="component" value="Unassembled WGS sequence"/>
</dbReference>
<dbReference type="EMBL" id="JAELUQ010000016">
    <property type="protein sequence ID" value="KAG7402817.1"/>
    <property type="molecule type" value="Genomic_DNA"/>
</dbReference>
<name>A0A8J5TX28_FUSOX</name>
<comment type="caution">
    <text evidence="1">The sequence shown here is derived from an EMBL/GenBank/DDBJ whole genome shotgun (WGS) entry which is preliminary data.</text>
</comment>
<evidence type="ECO:0000313" key="1">
    <source>
        <dbReference type="EMBL" id="KAG7402817.1"/>
    </source>
</evidence>